<name>A0A432M9B1_9GAMM</name>
<feature type="domain" description="AMP-binding enzyme C-terminal" evidence="4">
    <location>
        <begin position="455"/>
        <end position="530"/>
    </location>
</feature>
<dbReference type="GO" id="GO:0031956">
    <property type="term" value="F:medium-chain fatty acid-CoA ligase activity"/>
    <property type="evidence" value="ECO:0007669"/>
    <property type="project" value="TreeGrafter"/>
</dbReference>
<dbReference type="Pfam" id="PF00501">
    <property type="entry name" value="AMP-binding"/>
    <property type="match status" value="1"/>
</dbReference>
<accession>A0A432M9B1</accession>
<comment type="similarity">
    <text evidence="1">Belongs to the ATP-dependent AMP-binding enzyme family.</text>
</comment>
<keyword evidence="2 5" id="KW-0436">Ligase</keyword>
<keyword evidence="6" id="KW-1185">Reference proteome</keyword>
<evidence type="ECO:0000259" key="3">
    <source>
        <dbReference type="Pfam" id="PF00501"/>
    </source>
</evidence>
<dbReference type="AlphaFoldDB" id="A0A432M9B1"/>
<evidence type="ECO:0000256" key="1">
    <source>
        <dbReference type="ARBA" id="ARBA00006432"/>
    </source>
</evidence>
<dbReference type="OrthoDB" id="9803968at2"/>
<dbReference type="Pfam" id="PF13193">
    <property type="entry name" value="AMP-binding_C"/>
    <property type="match status" value="1"/>
</dbReference>
<organism evidence="5 6">
    <name type="scientific">Dyella choica</name>
    <dbReference type="NCBI Taxonomy" id="1927959"/>
    <lineage>
        <taxon>Bacteria</taxon>
        <taxon>Pseudomonadati</taxon>
        <taxon>Pseudomonadota</taxon>
        <taxon>Gammaproteobacteria</taxon>
        <taxon>Lysobacterales</taxon>
        <taxon>Rhodanobacteraceae</taxon>
        <taxon>Dyella</taxon>
    </lineage>
</organism>
<dbReference type="GO" id="GO:0006631">
    <property type="term" value="P:fatty acid metabolic process"/>
    <property type="evidence" value="ECO:0007669"/>
    <property type="project" value="TreeGrafter"/>
</dbReference>
<dbReference type="SUPFAM" id="SSF56801">
    <property type="entry name" value="Acetyl-CoA synthetase-like"/>
    <property type="match status" value="1"/>
</dbReference>
<evidence type="ECO:0000256" key="2">
    <source>
        <dbReference type="ARBA" id="ARBA00022598"/>
    </source>
</evidence>
<dbReference type="PROSITE" id="PS00455">
    <property type="entry name" value="AMP_BINDING"/>
    <property type="match status" value="1"/>
</dbReference>
<proteinExistence type="inferred from homology"/>
<dbReference type="InterPro" id="IPR045851">
    <property type="entry name" value="AMP-bd_C_sf"/>
</dbReference>
<protein>
    <submittedName>
        <fullName evidence="5">Long-chain fatty acid--CoA ligase</fullName>
    </submittedName>
</protein>
<dbReference type="Proteomes" id="UP000274358">
    <property type="component" value="Unassembled WGS sequence"/>
</dbReference>
<dbReference type="Gene3D" id="3.40.50.12780">
    <property type="entry name" value="N-terminal domain of ligase-like"/>
    <property type="match status" value="1"/>
</dbReference>
<feature type="domain" description="AMP-dependent synthetase/ligase" evidence="3">
    <location>
        <begin position="33"/>
        <end position="404"/>
    </location>
</feature>
<dbReference type="PANTHER" id="PTHR43201">
    <property type="entry name" value="ACYL-COA SYNTHETASE"/>
    <property type="match status" value="1"/>
</dbReference>
<sequence>MTARFFNEPAHRHGARYRTHSWWRDTTFVDDLRAAAARTPDQPAVIAARAFAKDEIAITYGELAREVDHIAAALIALGVGREDIVALQLPTWWQFTATALACARIGAVVAPIPAEYRQREVEFILARTEAVVYVGPATWMRFSHRDLLRELAPSLPALRHRIFIDLDDAHPGELDFAAWLAAAPPLPAADLDRRAPAADDVFLVMYTSGTTGEPKGVVHAYNTLYAIVRAVSESAQITAADVVHSPSGMTGMIGFLYNFLVPLHAGATAAFADLGDPDRGLALIERHHISFIYAIPNYVSGLVDAYRRKPCSLASLRVIVTGSAAVPPHLIGAVREVLGVHVQALWGMTEIGGATFTAPDDPPDWPAHSDGRPCAWMEVQIADRAADGSGRLRVRGANQCLGYFQRPDLYAAVVDADGWFDTGDLVREDGRGGIRIVGRIKDVIVRNGYKVPVLEVESALAAHPQVAMVALVADPDPQVGERVCAVIVARDRAPSLTDVRDHLRAAGMSAQYWPDRVHVVGEMPLTATGKIQKYVLQDQLRALPQ</sequence>
<reference evidence="5 6" key="1">
    <citation type="submission" date="2018-12" db="EMBL/GenBank/DDBJ databases">
        <title>Dyella dinghuensis sp. nov. DHOA06 and Dyella choica sp. nov. 4M-K27, isolated from forest soil.</title>
        <authorList>
            <person name="Qiu L.-H."/>
            <person name="Gao Z.-H."/>
        </authorList>
    </citation>
    <scope>NUCLEOTIDE SEQUENCE [LARGE SCALE GENOMIC DNA]</scope>
    <source>
        <strain evidence="5 6">4M-K27</strain>
    </source>
</reference>
<dbReference type="RefSeq" id="WP_126683244.1">
    <property type="nucleotide sequence ID" value="NZ_RYYV01000002.1"/>
</dbReference>
<evidence type="ECO:0000259" key="4">
    <source>
        <dbReference type="Pfam" id="PF13193"/>
    </source>
</evidence>
<dbReference type="EMBL" id="RYYV01000002">
    <property type="protein sequence ID" value="RUL78785.1"/>
    <property type="molecule type" value="Genomic_DNA"/>
</dbReference>
<comment type="caution">
    <text evidence="5">The sequence shown here is derived from an EMBL/GenBank/DDBJ whole genome shotgun (WGS) entry which is preliminary data.</text>
</comment>
<dbReference type="InterPro" id="IPR042099">
    <property type="entry name" value="ANL_N_sf"/>
</dbReference>
<dbReference type="Gene3D" id="3.30.300.30">
    <property type="match status" value="1"/>
</dbReference>
<evidence type="ECO:0000313" key="6">
    <source>
        <dbReference type="Proteomes" id="UP000274358"/>
    </source>
</evidence>
<gene>
    <name evidence="5" type="ORF">EKH80_02955</name>
</gene>
<dbReference type="PANTHER" id="PTHR43201:SF5">
    <property type="entry name" value="MEDIUM-CHAIN ACYL-COA LIGASE ACSF2, MITOCHONDRIAL"/>
    <property type="match status" value="1"/>
</dbReference>
<dbReference type="InterPro" id="IPR020845">
    <property type="entry name" value="AMP-binding_CS"/>
</dbReference>
<dbReference type="InterPro" id="IPR000873">
    <property type="entry name" value="AMP-dep_synth/lig_dom"/>
</dbReference>
<evidence type="ECO:0000313" key="5">
    <source>
        <dbReference type="EMBL" id="RUL78785.1"/>
    </source>
</evidence>
<dbReference type="InterPro" id="IPR025110">
    <property type="entry name" value="AMP-bd_C"/>
</dbReference>